<evidence type="ECO:0000259" key="1">
    <source>
        <dbReference type="Pfam" id="PF07929"/>
    </source>
</evidence>
<organism evidence="2 3">
    <name type="scientific">Aliidiomarina sanyensis</name>
    <dbReference type="NCBI Taxonomy" id="1249555"/>
    <lineage>
        <taxon>Bacteria</taxon>
        <taxon>Pseudomonadati</taxon>
        <taxon>Pseudomonadota</taxon>
        <taxon>Gammaproteobacteria</taxon>
        <taxon>Alteromonadales</taxon>
        <taxon>Idiomarinaceae</taxon>
        <taxon>Aliidiomarina</taxon>
    </lineage>
</organism>
<dbReference type="AlphaFoldDB" id="A0A432WKC8"/>
<feature type="domain" description="Plasmid pRiA4b Orf3-like" evidence="1">
    <location>
        <begin position="7"/>
        <end position="171"/>
    </location>
</feature>
<reference evidence="2 3" key="1">
    <citation type="journal article" date="2011" name="Front. Microbiol.">
        <title>Genomic signatures of strain selection and enhancement in Bacillus atrophaeus var. globigii, a historical biowarfare simulant.</title>
        <authorList>
            <person name="Gibbons H.S."/>
            <person name="Broomall S.M."/>
            <person name="McNew L.A."/>
            <person name="Daligault H."/>
            <person name="Chapman C."/>
            <person name="Bruce D."/>
            <person name="Karavis M."/>
            <person name="Krepps M."/>
            <person name="McGregor P.A."/>
            <person name="Hong C."/>
            <person name="Park K.H."/>
            <person name="Akmal A."/>
            <person name="Feldman A."/>
            <person name="Lin J.S."/>
            <person name="Chang W.E."/>
            <person name="Higgs B.W."/>
            <person name="Demirev P."/>
            <person name="Lindquist J."/>
            <person name="Liem A."/>
            <person name="Fochler E."/>
            <person name="Read T.D."/>
            <person name="Tapia R."/>
            <person name="Johnson S."/>
            <person name="Bishop-Lilly K.A."/>
            <person name="Detter C."/>
            <person name="Han C."/>
            <person name="Sozhamannan S."/>
            <person name="Rosenzweig C.N."/>
            <person name="Skowronski E.W."/>
        </authorList>
    </citation>
    <scope>NUCLEOTIDE SEQUENCE [LARGE SCALE GENOMIC DNA]</scope>
    <source>
        <strain evidence="2 3">GYP-17</strain>
    </source>
</reference>
<evidence type="ECO:0000313" key="2">
    <source>
        <dbReference type="EMBL" id="RUO34260.1"/>
    </source>
</evidence>
<proteinExistence type="predicted"/>
<evidence type="ECO:0000313" key="3">
    <source>
        <dbReference type="Proteomes" id="UP000288405"/>
    </source>
</evidence>
<dbReference type="Proteomes" id="UP000288405">
    <property type="component" value="Unassembled WGS sequence"/>
</dbReference>
<dbReference type="Pfam" id="PF07929">
    <property type="entry name" value="PRiA4_ORF3"/>
    <property type="match status" value="1"/>
</dbReference>
<protein>
    <recommendedName>
        <fullName evidence="1">Plasmid pRiA4b Orf3-like domain-containing protein</fullName>
    </recommendedName>
</protein>
<dbReference type="InterPro" id="IPR024047">
    <property type="entry name" value="MM3350-like_sf"/>
</dbReference>
<gene>
    <name evidence="2" type="ORF">CWE11_05905</name>
</gene>
<dbReference type="Gene3D" id="3.10.290.30">
    <property type="entry name" value="MM3350-like"/>
    <property type="match status" value="1"/>
</dbReference>
<comment type="caution">
    <text evidence="2">The sequence shown here is derived from an EMBL/GenBank/DDBJ whole genome shotgun (WGS) entry which is preliminary data.</text>
</comment>
<dbReference type="EMBL" id="PIPM01000004">
    <property type="protein sequence ID" value="RUO34260.1"/>
    <property type="molecule type" value="Genomic_DNA"/>
</dbReference>
<dbReference type="SUPFAM" id="SSF159941">
    <property type="entry name" value="MM3350-like"/>
    <property type="match status" value="1"/>
</dbReference>
<name>A0A432WKC8_9GAMM</name>
<sequence length="440" mass="49571">MLSHYATILISLEDAPVPVERILQIPADFTLDFVHMFLQEAMGWRDEHFYCFHTPLGSIYPDTDDLLGEATSNLLDHEVTLRDVLPEVGACIHYVYDFGDNWTHLIQLLEWVPEDEGLTQVLSASGRCPPENAGGVFGYEEILKTLGSAGNDESKQGIIEWLGVSEWDPMDPQLELLQLNLNDLIEEIFSQADQLPDEDVAAQFITHDEDYELPGLLHEFLARPYDAPEFLEIVIPDGHAALPITHVLAPTFLALRDRSVPRAPAFEREIAPTDILTQPLQLEEHALGILECTDLVTVDKGSLTLSKRGKQVLPQAASTELTLALLRAGLGAYNWARFGGHSDIPAIQFSFPLVLWKICETEDWTPLHAYTDYLAQLIPDIYFECQSPFMGPITELLETYLRRMTLVAELFGLVELRKEAEPTEAEIRPGPNAHWLQWHL</sequence>
<dbReference type="InterPro" id="IPR012912">
    <property type="entry name" value="Plasmid_pRiA4b_Orf3-like"/>
</dbReference>
<keyword evidence="3" id="KW-1185">Reference proteome</keyword>
<accession>A0A432WKC8</accession>
<dbReference type="PANTHER" id="PTHR41878:SF1">
    <property type="entry name" value="TNPR PROTEIN"/>
    <property type="match status" value="1"/>
</dbReference>
<dbReference type="PANTHER" id="PTHR41878">
    <property type="entry name" value="LEXA REPRESSOR-RELATED"/>
    <property type="match status" value="1"/>
</dbReference>